<organism evidence="1">
    <name type="scientific">marine sediment metagenome</name>
    <dbReference type="NCBI Taxonomy" id="412755"/>
    <lineage>
        <taxon>unclassified sequences</taxon>
        <taxon>metagenomes</taxon>
        <taxon>ecological metagenomes</taxon>
    </lineage>
</organism>
<gene>
    <name evidence="1" type="ORF">S03H2_34617</name>
</gene>
<dbReference type="AlphaFoldDB" id="X1GIY4"/>
<proteinExistence type="predicted"/>
<dbReference type="EMBL" id="BARU01021137">
    <property type="protein sequence ID" value="GAH57142.1"/>
    <property type="molecule type" value="Genomic_DNA"/>
</dbReference>
<comment type="caution">
    <text evidence="1">The sequence shown here is derived from an EMBL/GenBank/DDBJ whole genome shotgun (WGS) entry which is preliminary data.</text>
</comment>
<accession>X1GIY4</accession>
<sequence>MADWEIKKTLGECCGTGRKFKVGQDYYAALLLTDEGFERRDYSVEFWEGQKPDAYCFWKTKMADPGRKKQLFIDDEMLMAFFERLENETEEEKVNFRFVLTLILMRKRKLKYDSSKTDNGRELWTLKVTAEQRTVEVINPGLTEDKITELSSQMGQIL</sequence>
<name>X1GIY4_9ZZZZ</name>
<protein>
    <submittedName>
        <fullName evidence="1">Uncharacterized protein</fullName>
    </submittedName>
</protein>
<evidence type="ECO:0000313" key="1">
    <source>
        <dbReference type="EMBL" id="GAH57142.1"/>
    </source>
</evidence>
<feature type="non-terminal residue" evidence="1">
    <location>
        <position position="158"/>
    </location>
</feature>
<reference evidence="1" key="1">
    <citation type="journal article" date="2014" name="Front. Microbiol.">
        <title>High frequency of phylogenetically diverse reductive dehalogenase-homologous genes in deep subseafloor sedimentary metagenomes.</title>
        <authorList>
            <person name="Kawai M."/>
            <person name="Futagami T."/>
            <person name="Toyoda A."/>
            <person name="Takaki Y."/>
            <person name="Nishi S."/>
            <person name="Hori S."/>
            <person name="Arai W."/>
            <person name="Tsubouchi T."/>
            <person name="Morono Y."/>
            <person name="Uchiyama I."/>
            <person name="Ito T."/>
            <person name="Fujiyama A."/>
            <person name="Inagaki F."/>
            <person name="Takami H."/>
        </authorList>
    </citation>
    <scope>NUCLEOTIDE SEQUENCE</scope>
    <source>
        <strain evidence="1">Expedition CK06-06</strain>
    </source>
</reference>